<feature type="compositionally biased region" description="Acidic residues" evidence="2">
    <location>
        <begin position="286"/>
        <end position="304"/>
    </location>
</feature>
<dbReference type="SMART" id="SM01388">
    <property type="entry name" value="Mob1_phocein"/>
    <property type="match status" value="1"/>
</dbReference>
<sequence>MTEILLQEQPVAPRVVRRNRPGSKRSEWCNWPEQQFNQIESIHAQQMLIQQRIRNNKNNVEFILTPPEGADEEVWKYEHLRQFCQELNGLAARLQTECSPETCSQMTATDQWIFLCAAHKSPKECPAIDYTRHTLDGAALLLNSSKYFPSRVSMKQTSVAKLGSISRRVYRIFSHAFYHHKHIFLDFENQTQLCRRFSKFVLAYNLMPAETLIVPVDSLEAGLITQAPTATEKSDFEGYATATIARAVEPPKAAEEASEQPESPSNSVILDSGSSGVLPTPVPIPTEEDSVEDSLNELNLDDTETNSGEQTIIESEDISTA</sequence>
<dbReference type="AlphaFoldDB" id="E4WZ36"/>
<protein>
    <submittedName>
        <fullName evidence="3">Uncharacterized protein</fullName>
    </submittedName>
</protein>
<evidence type="ECO:0000256" key="1">
    <source>
        <dbReference type="PIRSR" id="PIRSR605301-1"/>
    </source>
</evidence>
<dbReference type="EMBL" id="FN654728">
    <property type="protein sequence ID" value="CBY36140.1"/>
    <property type="molecule type" value="Genomic_DNA"/>
</dbReference>
<feature type="compositionally biased region" description="Polar residues" evidence="2">
    <location>
        <begin position="268"/>
        <end position="277"/>
    </location>
</feature>
<keyword evidence="5" id="KW-1185">Reference proteome</keyword>
<feature type="region of interest" description="Disordered" evidence="2">
    <location>
        <begin position="249"/>
        <end position="321"/>
    </location>
</feature>
<feature type="binding site" evidence="1">
    <location>
        <position position="175"/>
    </location>
    <ligand>
        <name>Zn(2+)</name>
        <dbReference type="ChEBI" id="CHEBI:29105"/>
    </ligand>
</feature>
<dbReference type="OrthoDB" id="184876at2759"/>
<gene>
    <name evidence="3" type="ORF">GSOID_T00013184001</name>
    <name evidence="4" type="ORF">GSOID_T00028623001</name>
</gene>
<name>E4WZ36_OIKDI</name>
<feature type="binding site" evidence="1">
    <location>
        <position position="98"/>
    </location>
    <ligand>
        <name>Zn(2+)</name>
        <dbReference type="ChEBI" id="CHEBI:29105"/>
    </ligand>
</feature>
<dbReference type="PANTHER" id="PTHR22599">
    <property type="entry name" value="MPS ONE BINDER KINASE ACTIVATOR-LIKE MOB"/>
    <property type="match status" value="1"/>
</dbReference>
<feature type="binding site" evidence="1">
    <location>
        <position position="103"/>
    </location>
    <ligand>
        <name>Zn(2+)</name>
        <dbReference type="ChEBI" id="CHEBI:29105"/>
    </ligand>
</feature>
<dbReference type="FunCoup" id="E4WZ36">
    <property type="interactions" value="224"/>
</dbReference>
<dbReference type="Pfam" id="PF03637">
    <property type="entry name" value="Mob1_phocein"/>
    <property type="match status" value="1"/>
</dbReference>
<proteinExistence type="predicted"/>
<keyword evidence="1" id="KW-0479">Metal-binding</keyword>
<evidence type="ECO:0000256" key="2">
    <source>
        <dbReference type="SAM" id="MobiDB-lite"/>
    </source>
</evidence>
<reference evidence="3" key="1">
    <citation type="journal article" date="2010" name="Science">
        <title>Plasticity of animal genome architecture unmasked by rapid evolution of a pelagic tunicate.</title>
        <authorList>
            <person name="Denoeud F."/>
            <person name="Henriet S."/>
            <person name="Mungpakdee S."/>
            <person name="Aury J.M."/>
            <person name="Da Silva C."/>
            <person name="Brinkmann H."/>
            <person name="Mikhaleva J."/>
            <person name="Olsen L.C."/>
            <person name="Jubin C."/>
            <person name="Canestro C."/>
            <person name="Bouquet J.M."/>
            <person name="Danks G."/>
            <person name="Poulain J."/>
            <person name="Campsteijn C."/>
            <person name="Adamski M."/>
            <person name="Cross I."/>
            <person name="Yadetie F."/>
            <person name="Muffato M."/>
            <person name="Louis A."/>
            <person name="Butcher S."/>
            <person name="Tsagkogeorga G."/>
            <person name="Konrad A."/>
            <person name="Singh S."/>
            <person name="Jensen M.F."/>
            <person name="Cong E.H."/>
            <person name="Eikeseth-Otteraa H."/>
            <person name="Noel B."/>
            <person name="Anthouard V."/>
            <person name="Porcel B.M."/>
            <person name="Kachouri-Lafond R."/>
            <person name="Nishino A."/>
            <person name="Ugolini M."/>
            <person name="Chourrout P."/>
            <person name="Nishida H."/>
            <person name="Aasland R."/>
            <person name="Huzurbazar S."/>
            <person name="Westhof E."/>
            <person name="Delsuc F."/>
            <person name="Lehrach H."/>
            <person name="Reinhardt R."/>
            <person name="Weissenbach J."/>
            <person name="Roy S.W."/>
            <person name="Artiguenave F."/>
            <person name="Postlethwait J.H."/>
            <person name="Manak J.R."/>
            <person name="Thompson E.M."/>
            <person name="Jaillon O."/>
            <person name="Du Pasquier L."/>
            <person name="Boudinot P."/>
            <person name="Liberles D.A."/>
            <person name="Volff J.N."/>
            <person name="Philippe H."/>
            <person name="Lenhard B."/>
            <person name="Roest Crollius H."/>
            <person name="Wincker P."/>
            <person name="Chourrout D."/>
        </authorList>
    </citation>
    <scope>NUCLEOTIDE SEQUENCE [LARGE SCALE GENOMIC DNA]</scope>
</reference>
<dbReference type="Proteomes" id="UP000011014">
    <property type="component" value="Unassembled WGS sequence"/>
</dbReference>
<dbReference type="Gene3D" id="1.20.140.30">
    <property type="entry name" value="MOB kinase activator"/>
    <property type="match status" value="1"/>
</dbReference>
<evidence type="ECO:0000313" key="5">
    <source>
        <dbReference type="Proteomes" id="UP000001307"/>
    </source>
</evidence>
<organism evidence="3">
    <name type="scientific">Oikopleura dioica</name>
    <name type="common">Tunicate</name>
    <dbReference type="NCBI Taxonomy" id="34765"/>
    <lineage>
        <taxon>Eukaryota</taxon>
        <taxon>Metazoa</taxon>
        <taxon>Chordata</taxon>
        <taxon>Tunicata</taxon>
        <taxon>Appendicularia</taxon>
        <taxon>Copelata</taxon>
        <taxon>Oikopleuridae</taxon>
        <taxon>Oikopleura</taxon>
    </lineage>
</organism>
<evidence type="ECO:0000313" key="4">
    <source>
        <dbReference type="EMBL" id="CBY36140.1"/>
    </source>
</evidence>
<dbReference type="EMBL" id="FN653019">
    <property type="protein sequence ID" value="CBY22431.1"/>
    <property type="molecule type" value="Genomic_DNA"/>
</dbReference>
<dbReference type="Proteomes" id="UP000001307">
    <property type="component" value="Unassembled WGS sequence"/>
</dbReference>
<feature type="binding site" evidence="1">
    <location>
        <position position="180"/>
    </location>
    <ligand>
        <name>Zn(2+)</name>
        <dbReference type="ChEBI" id="CHEBI:29105"/>
    </ligand>
</feature>
<dbReference type="SUPFAM" id="SSF101152">
    <property type="entry name" value="Mob1/phocein"/>
    <property type="match status" value="1"/>
</dbReference>
<accession>E4WZ36</accession>
<dbReference type="InParanoid" id="E4WZ36"/>
<keyword evidence="1" id="KW-0862">Zinc</keyword>
<dbReference type="InterPro" id="IPR036703">
    <property type="entry name" value="MOB_kinase_act_sf"/>
</dbReference>
<evidence type="ECO:0000313" key="3">
    <source>
        <dbReference type="EMBL" id="CBY22431.1"/>
    </source>
</evidence>
<dbReference type="InterPro" id="IPR005301">
    <property type="entry name" value="MOB_kinase_act_fam"/>
</dbReference>